<dbReference type="Pfam" id="PF19808">
    <property type="entry name" value="DUF6291"/>
    <property type="match status" value="1"/>
</dbReference>
<accession>A0A8S5PAZ8</accession>
<dbReference type="EMBL" id="BK015374">
    <property type="protein sequence ID" value="DAE03789.1"/>
    <property type="molecule type" value="Genomic_DNA"/>
</dbReference>
<feature type="domain" description="DUF6291" evidence="2">
    <location>
        <begin position="5"/>
        <end position="83"/>
    </location>
</feature>
<dbReference type="InterPro" id="IPR046258">
    <property type="entry name" value="DUF6291"/>
</dbReference>
<sequence>MEKVSFLMYLDYEEQFNLLTNEELGQLVRAIMQYEKTRQEPELEGTLKMAFSFIKTQLDRDREKYNKKCEKNRENAKRGGRPKKNQTENKKPNGFFENQTVAKKPDEDKEDDEDKEEDLLLKEQRESKLQQKFLECVGSTNLNAISECISYLDDLPYEVIESVLIRTSRIKNPNWAYAKVILDDYVRKRIDSLAKVEIANKKPSDNNKREYKETDFDSLYANKGG</sequence>
<evidence type="ECO:0000256" key="1">
    <source>
        <dbReference type="SAM" id="MobiDB-lite"/>
    </source>
</evidence>
<name>A0A8S5PAZ8_9CAUD</name>
<feature type="compositionally biased region" description="Basic and acidic residues" evidence="1">
    <location>
        <begin position="201"/>
        <end position="215"/>
    </location>
</feature>
<proteinExistence type="predicted"/>
<evidence type="ECO:0000259" key="2">
    <source>
        <dbReference type="Pfam" id="PF19808"/>
    </source>
</evidence>
<feature type="compositionally biased region" description="Acidic residues" evidence="1">
    <location>
        <begin position="108"/>
        <end position="117"/>
    </location>
</feature>
<reference evidence="3" key="1">
    <citation type="journal article" date="2021" name="Proc. Natl. Acad. Sci. U.S.A.">
        <title>A Catalog of Tens of Thousands of Viruses from Human Metagenomes Reveals Hidden Associations with Chronic Diseases.</title>
        <authorList>
            <person name="Tisza M.J."/>
            <person name="Buck C.B."/>
        </authorList>
    </citation>
    <scope>NUCLEOTIDE SEQUENCE</scope>
    <source>
        <strain evidence="3">Ct2Pw37</strain>
    </source>
</reference>
<feature type="compositionally biased region" description="Basic and acidic residues" evidence="1">
    <location>
        <begin position="64"/>
        <end position="77"/>
    </location>
</feature>
<organism evidence="3">
    <name type="scientific">Myoviridae sp. ct2Pw37</name>
    <dbReference type="NCBI Taxonomy" id="2825021"/>
    <lineage>
        <taxon>Viruses</taxon>
        <taxon>Duplodnaviria</taxon>
        <taxon>Heunggongvirae</taxon>
        <taxon>Uroviricota</taxon>
        <taxon>Caudoviricetes</taxon>
    </lineage>
</organism>
<evidence type="ECO:0000313" key="3">
    <source>
        <dbReference type="EMBL" id="DAE03789.1"/>
    </source>
</evidence>
<feature type="region of interest" description="Disordered" evidence="1">
    <location>
        <begin position="201"/>
        <end position="225"/>
    </location>
</feature>
<protein>
    <submittedName>
        <fullName evidence="3">DnaD-like replication protein</fullName>
    </submittedName>
</protein>
<feature type="region of interest" description="Disordered" evidence="1">
    <location>
        <begin position="64"/>
        <end position="117"/>
    </location>
</feature>